<dbReference type="PANTHER" id="PTHR35401:SF2">
    <property type="entry name" value="ABC-TYPE TRANSPORT SYSTEM"/>
    <property type="match status" value="1"/>
</dbReference>
<dbReference type="GO" id="GO:0006355">
    <property type="term" value="P:regulation of DNA-templated transcription"/>
    <property type="evidence" value="ECO:0007669"/>
    <property type="project" value="InterPro"/>
</dbReference>
<dbReference type="Pfam" id="PF08681">
    <property type="entry name" value="TacA1"/>
    <property type="match status" value="1"/>
</dbReference>
<proteinExistence type="inferred from homology"/>
<organism evidence="4 5">
    <name type="scientific">Aurantimonas aggregata</name>
    <dbReference type="NCBI Taxonomy" id="2047720"/>
    <lineage>
        <taxon>Bacteria</taxon>
        <taxon>Pseudomonadati</taxon>
        <taxon>Pseudomonadota</taxon>
        <taxon>Alphaproteobacteria</taxon>
        <taxon>Hyphomicrobiales</taxon>
        <taxon>Aurantimonadaceae</taxon>
        <taxon>Aurantimonas</taxon>
    </lineage>
</organism>
<feature type="region of interest" description="Disordered" evidence="3">
    <location>
        <begin position="1"/>
        <end position="24"/>
    </location>
</feature>
<dbReference type="EMBL" id="JAAAMJ010000007">
    <property type="protein sequence ID" value="NDV87352.1"/>
    <property type="molecule type" value="Genomic_DNA"/>
</dbReference>
<dbReference type="InterPro" id="IPR014795">
    <property type="entry name" value="TacA_1-like"/>
</dbReference>
<sequence>MEAFHDETRTVDERNTERMNFRAKPRIKETIQRAAALSGVDDSTFTMSAAYRAAMETIAAHERTTLDPIDHAAFFAALDSPPEPTEKLRLAVARHQRSVLSR</sequence>
<accession>A0A6L9MID6</accession>
<comment type="similarity">
    <text evidence="2">Belongs to the TacA antitoxin family.</text>
</comment>
<keyword evidence="5" id="KW-1185">Reference proteome</keyword>
<dbReference type="RefSeq" id="WP_163044092.1">
    <property type="nucleotide sequence ID" value="NZ_JAAAMJ010000007.1"/>
</dbReference>
<dbReference type="SUPFAM" id="SSF47598">
    <property type="entry name" value="Ribbon-helix-helix"/>
    <property type="match status" value="1"/>
</dbReference>
<comment type="caution">
    <text evidence="4">The sequence shown here is derived from an EMBL/GenBank/DDBJ whole genome shotgun (WGS) entry which is preliminary data.</text>
</comment>
<protein>
    <submittedName>
        <fullName evidence="4">DUF1778 domain-containing protein</fullName>
    </submittedName>
</protein>
<gene>
    <name evidence="4" type="ORF">GTW51_11635</name>
</gene>
<evidence type="ECO:0000313" key="5">
    <source>
        <dbReference type="Proteomes" id="UP000476332"/>
    </source>
</evidence>
<keyword evidence="1" id="KW-1277">Toxin-antitoxin system</keyword>
<dbReference type="Gene3D" id="1.20.5.780">
    <property type="entry name" value="Single helix bin"/>
    <property type="match status" value="1"/>
</dbReference>
<dbReference type="InterPro" id="IPR010985">
    <property type="entry name" value="Ribbon_hlx_hlx"/>
</dbReference>
<dbReference type="PANTHER" id="PTHR35401">
    <property type="entry name" value="COPG FAMILY HELIX-TURN-HELIX PROTEIN-RELATED-RELATED"/>
    <property type="match status" value="1"/>
</dbReference>
<dbReference type="Proteomes" id="UP000476332">
    <property type="component" value="Unassembled WGS sequence"/>
</dbReference>
<name>A0A6L9MID6_9HYPH</name>
<evidence type="ECO:0000256" key="1">
    <source>
        <dbReference type="ARBA" id="ARBA00022649"/>
    </source>
</evidence>
<dbReference type="AlphaFoldDB" id="A0A6L9MID6"/>
<evidence type="ECO:0000256" key="3">
    <source>
        <dbReference type="SAM" id="MobiDB-lite"/>
    </source>
</evidence>
<evidence type="ECO:0000313" key="4">
    <source>
        <dbReference type="EMBL" id="NDV87352.1"/>
    </source>
</evidence>
<reference evidence="4 5" key="1">
    <citation type="submission" date="2020-01" db="EMBL/GenBank/DDBJ databases">
        <title>Genomes of bacteria type strains.</title>
        <authorList>
            <person name="Chen J."/>
            <person name="Zhu S."/>
            <person name="Chen J."/>
        </authorList>
    </citation>
    <scope>NUCLEOTIDE SEQUENCE [LARGE SCALE GENOMIC DNA]</scope>
    <source>
        <strain evidence="4 5">KCTC 52919</strain>
    </source>
</reference>
<evidence type="ECO:0000256" key="2">
    <source>
        <dbReference type="ARBA" id="ARBA00049988"/>
    </source>
</evidence>